<dbReference type="Gene3D" id="3.40.50.150">
    <property type="entry name" value="Vaccinia Virus protein VP39"/>
    <property type="match status" value="1"/>
</dbReference>
<dbReference type="GO" id="GO:0032259">
    <property type="term" value="P:methylation"/>
    <property type="evidence" value="ECO:0007669"/>
    <property type="project" value="UniProtKB-KW"/>
</dbReference>
<feature type="domain" description="Methyltransferase" evidence="3">
    <location>
        <begin position="55"/>
        <end position="145"/>
    </location>
</feature>
<protein>
    <submittedName>
        <fullName evidence="4">Methyltransferase</fullName>
    </submittedName>
</protein>
<dbReference type="InterPro" id="IPR029063">
    <property type="entry name" value="SAM-dependent_MTases_sf"/>
</dbReference>
<dbReference type="OrthoDB" id="9805171at2"/>
<name>A0A1S1R5X5_9ACTN</name>
<dbReference type="InterPro" id="IPR041698">
    <property type="entry name" value="Methyltransf_25"/>
</dbReference>
<evidence type="ECO:0000259" key="3">
    <source>
        <dbReference type="Pfam" id="PF13649"/>
    </source>
</evidence>
<keyword evidence="1 4" id="KW-0489">Methyltransferase</keyword>
<dbReference type="PANTHER" id="PTHR43861:SF1">
    <property type="entry name" value="TRANS-ACONITATE 2-METHYLTRANSFERASE"/>
    <property type="match status" value="1"/>
</dbReference>
<keyword evidence="2 4" id="KW-0808">Transferase</keyword>
<dbReference type="SUPFAM" id="SSF53335">
    <property type="entry name" value="S-adenosyl-L-methionine-dependent methyltransferases"/>
    <property type="match status" value="1"/>
</dbReference>
<accession>A0A1S1R5X5</accession>
<reference evidence="5" key="1">
    <citation type="submission" date="2016-07" db="EMBL/GenBank/DDBJ databases">
        <title>Sequence Frankia sp. strain CcI1.17.</title>
        <authorList>
            <person name="Ghodhbane-Gtari F."/>
            <person name="Swanson E."/>
            <person name="Gueddou A."/>
            <person name="Morris K."/>
            <person name="Hezbri K."/>
            <person name="Ktari A."/>
            <person name="Nouioui I."/>
            <person name="Abebe-Akele F."/>
            <person name="Simpson S."/>
            <person name="Thomas K."/>
            <person name="Gtari M."/>
            <person name="Tisa L.S."/>
            <person name="Hurst S."/>
        </authorList>
    </citation>
    <scope>NUCLEOTIDE SEQUENCE [LARGE SCALE GENOMIC DNA]</scope>
    <source>
        <strain evidence="5">Cc1.17</strain>
    </source>
</reference>
<organism evidence="4 5">
    <name type="scientific">Parafrankia colletiae</name>
    <dbReference type="NCBI Taxonomy" id="573497"/>
    <lineage>
        <taxon>Bacteria</taxon>
        <taxon>Bacillati</taxon>
        <taxon>Actinomycetota</taxon>
        <taxon>Actinomycetes</taxon>
        <taxon>Frankiales</taxon>
        <taxon>Frankiaceae</taxon>
        <taxon>Parafrankia</taxon>
    </lineage>
</organism>
<evidence type="ECO:0000313" key="4">
    <source>
        <dbReference type="EMBL" id="OHV42353.1"/>
    </source>
</evidence>
<keyword evidence="5" id="KW-1185">Reference proteome</keyword>
<proteinExistence type="predicted"/>
<dbReference type="PANTHER" id="PTHR43861">
    <property type="entry name" value="TRANS-ACONITATE 2-METHYLTRANSFERASE-RELATED"/>
    <property type="match status" value="1"/>
</dbReference>
<dbReference type="GO" id="GO:0008168">
    <property type="term" value="F:methyltransferase activity"/>
    <property type="evidence" value="ECO:0007669"/>
    <property type="project" value="UniProtKB-KW"/>
</dbReference>
<evidence type="ECO:0000256" key="2">
    <source>
        <dbReference type="ARBA" id="ARBA00022679"/>
    </source>
</evidence>
<sequence length="214" mass="22813">MTEPAPSYLADVAAAYDGVADVYAELFADVLDRQPLERALLAAFADLVRDVAGPVADLGCGPGYASAHLHGLGLDVFGVDLSAEMVTLARRSHPELRFEVGTMTALDLPDCTLGGALCRYSLIHTPPTDIPAVLAEIHRVLVPGGHLLIGFLAADESTARVHAYDHRVAPAYRWAPGHLAEVARQAGLVEVAQLVRAAVEDERGRQAQLLARRP</sequence>
<evidence type="ECO:0000256" key="1">
    <source>
        <dbReference type="ARBA" id="ARBA00022603"/>
    </source>
</evidence>
<dbReference type="RefSeq" id="WP_071083000.1">
    <property type="nucleotide sequence ID" value="NZ_MBLM01000047.1"/>
</dbReference>
<dbReference type="AlphaFoldDB" id="A0A1S1R5X5"/>
<gene>
    <name evidence="4" type="ORF">CC117_12380</name>
</gene>
<comment type="caution">
    <text evidence="4">The sequence shown here is derived from an EMBL/GenBank/DDBJ whole genome shotgun (WGS) entry which is preliminary data.</text>
</comment>
<dbReference type="CDD" id="cd02440">
    <property type="entry name" value="AdoMet_MTases"/>
    <property type="match status" value="1"/>
</dbReference>
<dbReference type="Proteomes" id="UP000179627">
    <property type="component" value="Unassembled WGS sequence"/>
</dbReference>
<dbReference type="Pfam" id="PF13649">
    <property type="entry name" value="Methyltransf_25"/>
    <property type="match status" value="1"/>
</dbReference>
<evidence type="ECO:0000313" key="5">
    <source>
        <dbReference type="Proteomes" id="UP000179627"/>
    </source>
</evidence>
<dbReference type="EMBL" id="MBLM01000047">
    <property type="protein sequence ID" value="OHV42353.1"/>
    <property type="molecule type" value="Genomic_DNA"/>
</dbReference>